<proteinExistence type="predicted"/>
<evidence type="ECO:0000313" key="1">
    <source>
        <dbReference type="EMBL" id="KAF7807374.1"/>
    </source>
</evidence>
<name>A0A834T1F9_9FABA</name>
<organism evidence="1 2">
    <name type="scientific">Senna tora</name>
    <dbReference type="NCBI Taxonomy" id="362788"/>
    <lineage>
        <taxon>Eukaryota</taxon>
        <taxon>Viridiplantae</taxon>
        <taxon>Streptophyta</taxon>
        <taxon>Embryophyta</taxon>
        <taxon>Tracheophyta</taxon>
        <taxon>Spermatophyta</taxon>
        <taxon>Magnoliopsida</taxon>
        <taxon>eudicotyledons</taxon>
        <taxon>Gunneridae</taxon>
        <taxon>Pentapetalae</taxon>
        <taxon>rosids</taxon>
        <taxon>fabids</taxon>
        <taxon>Fabales</taxon>
        <taxon>Fabaceae</taxon>
        <taxon>Caesalpinioideae</taxon>
        <taxon>Cassia clade</taxon>
        <taxon>Senna</taxon>
    </lineage>
</organism>
<dbReference type="AlphaFoldDB" id="A0A834T1F9"/>
<reference evidence="1" key="1">
    <citation type="submission" date="2020-09" db="EMBL/GenBank/DDBJ databases">
        <title>Genome-Enabled Discovery of Anthraquinone Biosynthesis in Senna tora.</title>
        <authorList>
            <person name="Kang S.-H."/>
            <person name="Pandey R.P."/>
            <person name="Lee C.-M."/>
            <person name="Sim J.-S."/>
            <person name="Jeong J.-T."/>
            <person name="Choi B.-S."/>
            <person name="Jung M."/>
            <person name="Ginzburg D."/>
            <person name="Zhao K."/>
            <person name="Won S.Y."/>
            <person name="Oh T.-J."/>
            <person name="Yu Y."/>
            <person name="Kim N.-H."/>
            <person name="Lee O.R."/>
            <person name="Lee T.-H."/>
            <person name="Bashyal P."/>
            <person name="Kim T.-S."/>
            <person name="Lee W.-H."/>
            <person name="Kawkins C."/>
            <person name="Kim C.-K."/>
            <person name="Kim J.S."/>
            <person name="Ahn B.O."/>
            <person name="Rhee S.Y."/>
            <person name="Sohng J.K."/>
        </authorList>
    </citation>
    <scope>NUCLEOTIDE SEQUENCE</scope>
    <source>
        <tissue evidence="1">Leaf</tissue>
    </source>
</reference>
<accession>A0A834T1F9</accession>
<dbReference type="Proteomes" id="UP000634136">
    <property type="component" value="Unassembled WGS sequence"/>
</dbReference>
<sequence length="45" mass="5375">MANNKISLHQVIRGDKRVLVLESEDEDYFPIFESDKDDLILRRQK</sequence>
<comment type="caution">
    <text evidence="1">The sequence shown here is derived from an EMBL/GenBank/DDBJ whole genome shotgun (WGS) entry which is preliminary data.</text>
</comment>
<protein>
    <submittedName>
        <fullName evidence="1">Uncharacterized protein</fullName>
    </submittedName>
</protein>
<dbReference type="EMBL" id="JAAIUW010000012">
    <property type="protein sequence ID" value="KAF7807374.1"/>
    <property type="molecule type" value="Genomic_DNA"/>
</dbReference>
<keyword evidence="2" id="KW-1185">Reference proteome</keyword>
<evidence type="ECO:0000313" key="2">
    <source>
        <dbReference type="Proteomes" id="UP000634136"/>
    </source>
</evidence>
<gene>
    <name evidence="1" type="ORF">G2W53_039535</name>
</gene>